<dbReference type="Gene3D" id="3.40.50.970">
    <property type="match status" value="2"/>
</dbReference>
<dbReference type="InterPro" id="IPR051479">
    <property type="entry name" value="PorB-like"/>
</dbReference>
<dbReference type="GO" id="GO:0016491">
    <property type="term" value="F:oxidoreductase activity"/>
    <property type="evidence" value="ECO:0007669"/>
    <property type="project" value="UniProtKB-KW"/>
</dbReference>
<keyword evidence="1" id="KW-0560">Oxidoreductase</keyword>
<dbReference type="STRING" id="1817892.AUK40_04350"/>
<dbReference type="Pfam" id="PF02775">
    <property type="entry name" value="TPP_enzyme_C"/>
    <property type="match status" value="1"/>
</dbReference>
<dbReference type="GO" id="GO:0030976">
    <property type="term" value="F:thiamine pyrophosphate binding"/>
    <property type="evidence" value="ECO:0007669"/>
    <property type="project" value="InterPro"/>
</dbReference>
<dbReference type="InterPro" id="IPR029061">
    <property type="entry name" value="THDP-binding"/>
</dbReference>
<protein>
    <submittedName>
        <fullName evidence="3">Pyruvate ferredoxin oxidoreductase</fullName>
    </submittedName>
</protein>
<name>A0A1J5IJM3_9BACT</name>
<keyword evidence="3" id="KW-0670">Pyruvate</keyword>
<sequence>MNSRQLAETENKSLVSGHRACAGCAFPVITRTILKSSKDPVVITNATGCQEVVSTIYPYTAWKSSFLHTAFENAGANISGIEACYQAWKRTGRIDQHINFVAFGGDGGTYDIGLQSLSGALERGHDFLYVCYDNEAYMNTGIQRSGATPFGADTTTSPAGKVRQGKSQKRKDLVKICAAHNIPYVAQASISNLMDLSRKAEKAFSIRGPKVLVVLSPCNPGWRTATDNMVELSQLAVDTCFWPLYEIEDGHKYTINLTPREKKPLTEWLKLQGRFKHLFKPGNEALLVEAQKQVDEQWEQLQAHAKMGV</sequence>
<evidence type="ECO:0000259" key="2">
    <source>
        <dbReference type="Pfam" id="PF02775"/>
    </source>
</evidence>
<evidence type="ECO:0000256" key="1">
    <source>
        <dbReference type="ARBA" id="ARBA00023002"/>
    </source>
</evidence>
<dbReference type="AlphaFoldDB" id="A0A1J5IJM3"/>
<dbReference type="InterPro" id="IPR011766">
    <property type="entry name" value="TPP_enzyme_TPP-bd"/>
</dbReference>
<dbReference type="Proteomes" id="UP000183245">
    <property type="component" value="Unassembled WGS sequence"/>
</dbReference>
<reference evidence="3 4" key="1">
    <citation type="journal article" date="2016" name="Environ. Microbiol.">
        <title>Genomic resolution of a cold subsurface aquifer community provides metabolic insights for novel microbes adapted to high CO concentrations.</title>
        <authorList>
            <person name="Probst A.J."/>
            <person name="Castelle C.J."/>
            <person name="Singh A."/>
            <person name="Brown C.T."/>
            <person name="Anantharaman K."/>
            <person name="Sharon I."/>
            <person name="Hug L.A."/>
            <person name="Burstein D."/>
            <person name="Emerson J.B."/>
            <person name="Thomas B.C."/>
            <person name="Banfield J.F."/>
        </authorList>
    </citation>
    <scope>NUCLEOTIDE SEQUENCE [LARGE SCALE GENOMIC DNA]</scope>
    <source>
        <strain evidence="3">CG2_30_54_11</strain>
    </source>
</reference>
<proteinExistence type="predicted"/>
<evidence type="ECO:0000313" key="4">
    <source>
        <dbReference type="Proteomes" id="UP000183245"/>
    </source>
</evidence>
<dbReference type="CDD" id="cd03376">
    <property type="entry name" value="TPP_PFOR_porB_like"/>
    <property type="match status" value="1"/>
</dbReference>
<dbReference type="EMBL" id="MNZT01000076">
    <property type="protein sequence ID" value="OIP96899.1"/>
    <property type="molecule type" value="Genomic_DNA"/>
</dbReference>
<dbReference type="PANTHER" id="PTHR42897">
    <property type="entry name" value="PYRUVATE SYNTHASE SUBUNIT PORB"/>
    <property type="match status" value="1"/>
</dbReference>
<dbReference type="SUPFAM" id="SSF52518">
    <property type="entry name" value="Thiamin diphosphate-binding fold (THDP-binding)"/>
    <property type="match status" value="1"/>
</dbReference>
<accession>A0A1J5IJM3</accession>
<organism evidence="3 4">
    <name type="scientific">Candidatus Wirthbacteria bacterium CG2_30_54_11</name>
    <dbReference type="NCBI Taxonomy" id="1817892"/>
    <lineage>
        <taxon>Bacteria</taxon>
        <taxon>Candidatus Wirthbacteria</taxon>
    </lineage>
</organism>
<comment type="caution">
    <text evidence="3">The sequence shown here is derived from an EMBL/GenBank/DDBJ whole genome shotgun (WGS) entry which is preliminary data.</text>
</comment>
<feature type="domain" description="Thiamine pyrophosphate enzyme TPP-binding" evidence="2">
    <location>
        <begin position="48"/>
        <end position="214"/>
    </location>
</feature>
<dbReference type="PANTHER" id="PTHR42897:SF2">
    <property type="entry name" value="PYRUVATE SYNTHASE SUBUNIT PORB"/>
    <property type="match status" value="1"/>
</dbReference>
<gene>
    <name evidence="3" type="ORF">AUK40_04350</name>
</gene>
<evidence type="ECO:0000313" key="3">
    <source>
        <dbReference type="EMBL" id="OIP96899.1"/>
    </source>
</evidence>